<organism evidence="1 2">
    <name type="scientific">Dehalogenimonas alkenigignens</name>
    <dbReference type="NCBI Taxonomy" id="1217799"/>
    <lineage>
        <taxon>Bacteria</taxon>
        <taxon>Bacillati</taxon>
        <taxon>Chloroflexota</taxon>
        <taxon>Dehalococcoidia</taxon>
        <taxon>Dehalococcoidales</taxon>
        <taxon>Dehalococcoidaceae</taxon>
        <taxon>Dehalogenimonas</taxon>
    </lineage>
</organism>
<dbReference type="AlphaFoldDB" id="A0A0W0GHG3"/>
<evidence type="ECO:0000313" key="2">
    <source>
        <dbReference type="Proteomes" id="UP000053947"/>
    </source>
</evidence>
<proteinExistence type="predicted"/>
<protein>
    <submittedName>
        <fullName evidence="1">Uncharacterized protein</fullName>
    </submittedName>
</protein>
<reference evidence="1 2" key="1">
    <citation type="submission" date="2015-06" db="EMBL/GenBank/DDBJ databases">
        <title>Genome sequence of the organohalide-respiring Dehalogenimonas alkenigignens type strain (IP3-3T).</title>
        <authorList>
            <person name="Key T.A."/>
            <person name="Richmond D.P."/>
            <person name="Bowman K.S."/>
            <person name="Cho Y.-J."/>
            <person name="Chun J."/>
            <person name="da Costa M.S."/>
            <person name="Rainey F.A."/>
            <person name="Moe W.M."/>
        </authorList>
    </citation>
    <scope>NUCLEOTIDE SEQUENCE [LARGE SCALE GENOMIC DNA]</scope>
    <source>
        <strain evidence="1 2">IP3-3</strain>
    </source>
</reference>
<name>A0A0W0GHG3_9CHLR</name>
<dbReference type="EMBL" id="LFDV01000002">
    <property type="protein sequence ID" value="KTB47996.1"/>
    <property type="molecule type" value="Genomic_DNA"/>
</dbReference>
<comment type="caution">
    <text evidence="1">The sequence shown here is derived from an EMBL/GenBank/DDBJ whole genome shotgun (WGS) entry which is preliminary data.</text>
</comment>
<accession>A0A0W0GHG3</accession>
<dbReference type="STRING" id="1217799.DEALK_08410"/>
<keyword evidence="2" id="KW-1185">Reference proteome</keyword>
<gene>
    <name evidence="1" type="ORF">DEALK_08410</name>
</gene>
<sequence length="77" mass="8191">MRNNEITIHISLKRKDGTGGSSQTIHKGSSGTKWTITSAAGKKYRMSPEQLLSHLFKVIAGGKAVIEVVPDPSGQTG</sequence>
<dbReference type="RefSeq" id="WP_058438985.1">
    <property type="nucleotide sequence ID" value="NZ_KQ758903.1"/>
</dbReference>
<evidence type="ECO:0000313" key="1">
    <source>
        <dbReference type="EMBL" id="KTB47996.1"/>
    </source>
</evidence>
<dbReference type="Proteomes" id="UP000053947">
    <property type="component" value="Unassembled WGS sequence"/>
</dbReference>